<dbReference type="eggNOG" id="COG1401">
    <property type="taxonomic scope" value="Bacteria"/>
</dbReference>
<sequence>MDKRETGNKELKRLEAKKKKEFKKIDEIELLLKTINKELSEKEELKKTFEKYGFSFENNNKESAVRGKTKISKDKYIEYIQSYLASREEKPLYYSKEILEQFYAGLCTNQLVVLSGQPGTGKTSLVEGFCNAIAAKLKIISVQPNWTDNQDLLGFFNPIEGTYISTPFLDAIIEAENNPEQLHIICLDEMNLAHVEYYFSEFLSKLQSEDNIITLYSKNLYEEAREEIFSKIELFTNKREENALNVEEGISLLKNIDINEYYKLKKQWKSINTYKNEFKIPSNIRFVGTINKDETTKSLSPKVVDRSYIMEINPYSIKLVEDLKNKIENDRIECKENLYLKANCFKRNTKILSKELREELNALELLLRKFDITLTNRIRQQVNELYGSEIISENNIFDAIVTAKILPKISVEIDFENESLIKDFEKSLSNTIIAKSIFSKMISYWKQCGILTFWR</sequence>
<dbReference type="InterPro" id="IPR011704">
    <property type="entry name" value="ATPase_dyneun-rel_AAA"/>
</dbReference>
<organism evidence="3 4">
    <name type="scientific">Clostridium celatum DSM 1785</name>
    <dbReference type="NCBI Taxonomy" id="545697"/>
    <lineage>
        <taxon>Bacteria</taxon>
        <taxon>Bacillati</taxon>
        <taxon>Bacillota</taxon>
        <taxon>Clostridia</taxon>
        <taxon>Eubacteriales</taxon>
        <taxon>Clostridiaceae</taxon>
        <taxon>Clostridium</taxon>
    </lineage>
</organism>
<dbReference type="Gene3D" id="3.40.50.300">
    <property type="entry name" value="P-loop containing nucleotide triphosphate hydrolases"/>
    <property type="match status" value="1"/>
</dbReference>
<dbReference type="Proteomes" id="UP000010420">
    <property type="component" value="Unassembled WGS sequence"/>
</dbReference>
<evidence type="ECO:0000313" key="3">
    <source>
        <dbReference type="EMBL" id="EKY28994.1"/>
    </source>
</evidence>
<comment type="caution">
    <text evidence="3">The sequence shown here is derived from an EMBL/GenBank/DDBJ whole genome shotgun (WGS) entry which is preliminary data.</text>
</comment>
<dbReference type="STRING" id="545697.HMPREF0216_00353"/>
<dbReference type="eggNOG" id="COG0305">
    <property type="taxonomic scope" value="Bacteria"/>
</dbReference>
<dbReference type="GO" id="GO:0016887">
    <property type="term" value="F:ATP hydrolysis activity"/>
    <property type="evidence" value="ECO:0007669"/>
    <property type="project" value="InterPro"/>
</dbReference>
<dbReference type="OrthoDB" id="9781481at2"/>
<evidence type="ECO:0000256" key="1">
    <source>
        <dbReference type="SAM" id="Coils"/>
    </source>
</evidence>
<dbReference type="GO" id="GO:0005524">
    <property type="term" value="F:ATP binding"/>
    <property type="evidence" value="ECO:0007669"/>
    <property type="project" value="InterPro"/>
</dbReference>
<accession>L1QLX9</accession>
<dbReference type="InterPro" id="IPR027417">
    <property type="entry name" value="P-loop_NTPase"/>
</dbReference>
<dbReference type="RefSeq" id="WP_005210360.1">
    <property type="nucleotide sequence ID" value="NZ_KB291607.1"/>
</dbReference>
<keyword evidence="4" id="KW-1185">Reference proteome</keyword>
<feature type="coiled-coil region" evidence="1">
    <location>
        <begin position="346"/>
        <end position="373"/>
    </location>
</feature>
<feature type="domain" description="ATPase dynein-related AAA" evidence="2">
    <location>
        <begin position="112"/>
        <end position="306"/>
    </location>
</feature>
<proteinExistence type="predicted"/>
<dbReference type="AlphaFoldDB" id="L1QLX9"/>
<keyword evidence="1" id="KW-0175">Coiled coil</keyword>
<dbReference type="PATRIC" id="fig|545697.3.peg.345"/>
<name>L1QLX9_9CLOT</name>
<dbReference type="Pfam" id="PF07728">
    <property type="entry name" value="AAA_5"/>
    <property type="match status" value="1"/>
</dbReference>
<evidence type="ECO:0000313" key="4">
    <source>
        <dbReference type="Proteomes" id="UP000010420"/>
    </source>
</evidence>
<dbReference type="SUPFAM" id="SSF52540">
    <property type="entry name" value="P-loop containing nucleoside triphosphate hydrolases"/>
    <property type="match status" value="2"/>
</dbReference>
<reference evidence="3 4" key="1">
    <citation type="submission" date="2012-05" db="EMBL/GenBank/DDBJ databases">
        <authorList>
            <person name="Weinstock G."/>
            <person name="Sodergren E."/>
            <person name="Lobos E.A."/>
            <person name="Fulton L."/>
            <person name="Fulton R."/>
            <person name="Courtney L."/>
            <person name="Fronick C."/>
            <person name="O'Laughlin M."/>
            <person name="Godfrey J."/>
            <person name="Wilson R.M."/>
            <person name="Miner T."/>
            <person name="Farmer C."/>
            <person name="Delehaunty K."/>
            <person name="Cordes M."/>
            <person name="Minx P."/>
            <person name="Tomlinson C."/>
            <person name="Chen J."/>
            <person name="Wollam A."/>
            <person name="Pepin K.H."/>
            <person name="Bhonagiri V."/>
            <person name="Zhang X."/>
            <person name="Suruliraj S."/>
            <person name="Warren W."/>
            <person name="Mitreva M."/>
            <person name="Mardis E.R."/>
            <person name="Wilson R.K."/>
        </authorList>
    </citation>
    <scope>NUCLEOTIDE SEQUENCE [LARGE SCALE GENOMIC DNA]</scope>
    <source>
        <strain evidence="3 4">DSM 1785</strain>
    </source>
</reference>
<evidence type="ECO:0000259" key="2">
    <source>
        <dbReference type="Pfam" id="PF07728"/>
    </source>
</evidence>
<gene>
    <name evidence="3" type="ORF">HMPREF0216_00353</name>
</gene>
<protein>
    <recommendedName>
        <fullName evidence="2">ATPase dynein-related AAA domain-containing protein</fullName>
    </recommendedName>
</protein>
<dbReference type="EMBL" id="AMEZ01000013">
    <property type="protein sequence ID" value="EKY28994.1"/>
    <property type="molecule type" value="Genomic_DNA"/>
</dbReference>
<dbReference type="HOGENOM" id="CLU_600911_0_0_9"/>
<feature type="coiled-coil region" evidence="1">
    <location>
        <begin position="11"/>
        <end position="48"/>
    </location>
</feature>